<dbReference type="GO" id="GO:0000166">
    <property type="term" value="F:nucleotide binding"/>
    <property type="evidence" value="ECO:0007669"/>
    <property type="project" value="UniProtKB-KW"/>
</dbReference>
<sequence>MAEILFNLAAEILGSLGSLAAAEVGSIYGLAGELHKFFATVSFIQAVLIDVEEHQVTSQQVKDWITRLKKVFFAADDLLDDVATEVKHRKLFNKASSSQNQIL</sequence>
<evidence type="ECO:0000256" key="1">
    <source>
        <dbReference type="ARBA" id="ARBA00022737"/>
    </source>
</evidence>
<reference evidence="5 6" key="2">
    <citation type="journal article" date="2017" name="Genome Biol.">
        <title>New reference genome sequences of hot pepper reveal the massive evolution of plant disease-resistance genes by retroduplication.</title>
        <authorList>
            <person name="Kim S."/>
            <person name="Park J."/>
            <person name="Yeom S.I."/>
            <person name="Kim Y.M."/>
            <person name="Seo E."/>
            <person name="Kim K.T."/>
            <person name="Kim M.S."/>
            <person name="Lee J.M."/>
            <person name="Cheong K."/>
            <person name="Shin H.S."/>
            <person name="Kim S.B."/>
            <person name="Han K."/>
            <person name="Lee J."/>
            <person name="Park M."/>
            <person name="Lee H.A."/>
            <person name="Lee H.Y."/>
            <person name="Lee Y."/>
            <person name="Oh S."/>
            <person name="Lee J.H."/>
            <person name="Choi E."/>
            <person name="Choi E."/>
            <person name="Lee S.E."/>
            <person name="Jeon J."/>
            <person name="Kim H."/>
            <person name="Choi G."/>
            <person name="Song H."/>
            <person name="Lee J."/>
            <person name="Lee S.C."/>
            <person name="Kwon J.K."/>
            <person name="Lee H.Y."/>
            <person name="Koo N."/>
            <person name="Hong Y."/>
            <person name="Kim R.W."/>
            <person name="Kang W.H."/>
            <person name="Huh J.H."/>
            <person name="Kang B.C."/>
            <person name="Yang T.J."/>
            <person name="Lee Y.H."/>
            <person name="Bennetzen J.L."/>
            <person name="Choi D."/>
        </authorList>
    </citation>
    <scope>NUCLEOTIDE SEQUENCE [LARGE SCALE GENOMIC DNA]</scope>
    <source>
        <strain evidence="6">cv. CM334</strain>
    </source>
</reference>
<evidence type="ECO:0000259" key="4">
    <source>
        <dbReference type="Pfam" id="PF18052"/>
    </source>
</evidence>
<name>A0A2G2ZT91_CAPAN</name>
<dbReference type="AlphaFoldDB" id="A0A2G2ZT91"/>
<comment type="caution">
    <text evidence="5">The sequence shown here is derived from an EMBL/GenBank/DDBJ whole genome shotgun (WGS) entry which is preliminary data.</text>
</comment>
<gene>
    <name evidence="5" type="ORF">T459_07300</name>
</gene>
<dbReference type="Proteomes" id="UP000222542">
    <property type="component" value="Unassembled WGS sequence"/>
</dbReference>
<dbReference type="OMA" id="FINRTRN"/>
<keyword evidence="2" id="KW-0547">Nucleotide-binding</keyword>
<dbReference type="InterPro" id="IPR041118">
    <property type="entry name" value="Rx_N"/>
</dbReference>
<proteinExistence type="predicted"/>
<evidence type="ECO:0000313" key="6">
    <source>
        <dbReference type="Proteomes" id="UP000222542"/>
    </source>
</evidence>
<reference evidence="5 6" key="1">
    <citation type="journal article" date="2014" name="Nat. Genet.">
        <title>Genome sequence of the hot pepper provides insights into the evolution of pungency in Capsicum species.</title>
        <authorList>
            <person name="Kim S."/>
            <person name="Park M."/>
            <person name="Yeom S.I."/>
            <person name="Kim Y.M."/>
            <person name="Lee J.M."/>
            <person name="Lee H.A."/>
            <person name="Seo E."/>
            <person name="Choi J."/>
            <person name="Cheong K."/>
            <person name="Kim K.T."/>
            <person name="Jung K."/>
            <person name="Lee G.W."/>
            <person name="Oh S.K."/>
            <person name="Bae C."/>
            <person name="Kim S.B."/>
            <person name="Lee H.Y."/>
            <person name="Kim S.Y."/>
            <person name="Kim M.S."/>
            <person name="Kang B.C."/>
            <person name="Jo Y.D."/>
            <person name="Yang H.B."/>
            <person name="Jeong H.J."/>
            <person name="Kang W.H."/>
            <person name="Kwon J.K."/>
            <person name="Shin C."/>
            <person name="Lim J.Y."/>
            <person name="Park J.H."/>
            <person name="Huh J.H."/>
            <person name="Kim J.S."/>
            <person name="Kim B.D."/>
            <person name="Cohen O."/>
            <person name="Paran I."/>
            <person name="Suh M.C."/>
            <person name="Lee S.B."/>
            <person name="Kim Y.K."/>
            <person name="Shin Y."/>
            <person name="Noh S.J."/>
            <person name="Park J."/>
            <person name="Seo Y.S."/>
            <person name="Kwon S.Y."/>
            <person name="Kim H.A."/>
            <person name="Park J.M."/>
            <person name="Kim H.J."/>
            <person name="Choi S.B."/>
            <person name="Bosland P.W."/>
            <person name="Reeves G."/>
            <person name="Jo S.H."/>
            <person name="Lee B.W."/>
            <person name="Cho H.T."/>
            <person name="Choi H.S."/>
            <person name="Lee M.S."/>
            <person name="Yu Y."/>
            <person name="Do Choi Y."/>
            <person name="Park B.S."/>
            <person name="van Deynze A."/>
            <person name="Ashrafi H."/>
            <person name="Hill T."/>
            <person name="Kim W.T."/>
            <person name="Pai H.S."/>
            <person name="Ahn H.K."/>
            <person name="Yeam I."/>
            <person name="Giovannoni J.J."/>
            <person name="Rose J.K."/>
            <person name="Sorensen I."/>
            <person name="Lee S.J."/>
            <person name="Kim R.W."/>
            <person name="Choi I.Y."/>
            <person name="Choi B.S."/>
            <person name="Lim J.S."/>
            <person name="Lee Y.H."/>
            <person name="Choi D."/>
        </authorList>
    </citation>
    <scope>NUCLEOTIDE SEQUENCE [LARGE SCALE GENOMIC DNA]</scope>
    <source>
        <strain evidence="6">cv. CM334</strain>
    </source>
</reference>
<evidence type="ECO:0000256" key="3">
    <source>
        <dbReference type="ARBA" id="ARBA00022821"/>
    </source>
</evidence>
<dbReference type="Gene3D" id="1.20.5.4130">
    <property type="match status" value="1"/>
</dbReference>
<keyword evidence="3" id="KW-0611">Plant defense</keyword>
<dbReference type="GO" id="GO:0006952">
    <property type="term" value="P:defense response"/>
    <property type="evidence" value="ECO:0007669"/>
    <property type="project" value="UniProtKB-KW"/>
</dbReference>
<keyword evidence="6" id="KW-1185">Reference proteome</keyword>
<dbReference type="Gramene" id="PHT85194">
    <property type="protein sequence ID" value="PHT85194"/>
    <property type="gene ID" value="T459_07300"/>
</dbReference>
<protein>
    <recommendedName>
        <fullName evidence="4">Disease resistance N-terminal domain-containing protein</fullName>
    </recommendedName>
</protein>
<evidence type="ECO:0000256" key="2">
    <source>
        <dbReference type="ARBA" id="ARBA00022741"/>
    </source>
</evidence>
<organism evidence="5 6">
    <name type="scientific">Capsicum annuum</name>
    <name type="common">Capsicum pepper</name>
    <dbReference type="NCBI Taxonomy" id="4072"/>
    <lineage>
        <taxon>Eukaryota</taxon>
        <taxon>Viridiplantae</taxon>
        <taxon>Streptophyta</taxon>
        <taxon>Embryophyta</taxon>
        <taxon>Tracheophyta</taxon>
        <taxon>Spermatophyta</taxon>
        <taxon>Magnoliopsida</taxon>
        <taxon>eudicotyledons</taxon>
        <taxon>Gunneridae</taxon>
        <taxon>Pentapetalae</taxon>
        <taxon>asterids</taxon>
        <taxon>lamiids</taxon>
        <taxon>Solanales</taxon>
        <taxon>Solanaceae</taxon>
        <taxon>Solanoideae</taxon>
        <taxon>Capsiceae</taxon>
        <taxon>Capsicum</taxon>
    </lineage>
</organism>
<dbReference type="STRING" id="4072.A0A2G2ZT91"/>
<dbReference type="EMBL" id="AYRZ02000003">
    <property type="protein sequence ID" value="PHT85194.1"/>
    <property type="molecule type" value="Genomic_DNA"/>
</dbReference>
<dbReference type="Pfam" id="PF18052">
    <property type="entry name" value="Rx_N"/>
    <property type="match status" value="1"/>
</dbReference>
<accession>A0A2G2ZT91</accession>
<evidence type="ECO:0000313" key="5">
    <source>
        <dbReference type="EMBL" id="PHT85194.1"/>
    </source>
</evidence>
<keyword evidence="1" id="KW-0677">Repeat</keyword>
<feature type="domain" description="Disease resistance N-terminal" evidence="4">
    <location>
        <begin position="12"/>
        <end position="96"/>
    </location>
</feature>